<dbReference type="HOGENOM" id="CLU_044614_1_1_1"/>
<dbReference type="OrthoDB" id="3357408at2759"/>
<evidence type="ECO:0000313" key="3">
    <source>
        <dbReference type="Proteomes" id="UP000054279"/>
    </source>
</evidence>
<feature type="transmembrane region" description="Helical" evidence="1">
    <location>
        <begin position="12"/>
        <end position="35"/>
    </location>
</feature>
<keyword evidence="3" id="KW-1185">Reference proteome</keyword>
<gene>
    <name evidence="2" type="ORF">M422DRAFT_31552</name>
</gene>
<keyword evidence="1" id="KW-0812">Transmembrane</keyword>
<organism evidence="2 3">
    <name type="scientific">Sphaerobolus stellatus (strain SS14)</name>
    <dbReference type="NCBI Taxonomy" id="990650"/>
    <lineage>
        <taxon>Eukaryota</taxon>
        <taxon>Fungi</taxon>
        <taxon>Dikarya</taxon>
        <taxon>Basidiomycota</taxon>
        <taxon>Agaricomycotina</taxon>
        <taxon>Agaricomycetes</taxon>
        <taxon>Phallomycetidae</taxon>
        <taxon>Geastrales</taxon>
        <taxon>Sphaerobolaceae</taxon>
        <taxon>Sphaerobolus</taxon>
    </lineage>
</organism>
<reference evidence="2 3" key="1">
    <citation type="submission" date="2014-06" db="EMBL/GenBank/DDBJ databases">
        <title>Evolutionary Origins and Diversification of the Mycorrhizal Mutualists.</title>
        <authorList>
            <consortium name="DOE Joint Genome Institute"/>
            <consortium name="Mycorrhizal Genomics Consortium"/>
            <person name="Kohler A."/>
            <person name="Kuo A."/>
            <person name="Nagy L.G."/>
            <person name="Floudas D."/>
            <person name="Copeland A."/>
            <person name="Barry K.W."/>
            <person name="Cichocki N."/>
            <person name="Veneault-Fourrey C."/>
            <person name="LaButti K."/>
            <person name="Lindquist E.A."/>
            <person name="Lipzen A."/>
            <person name="Lundell T."/>
            <person name="Morin E."/>
            <person name="Murat C."/>
            <person name="Riley R."/>
            <person name="Ohm R."/>
            <person name="Sun H."/>
            <person name="Tunlid A."/>
            <person name="Henrissat B."/>
            <person name="Grigoriev I.V."/>
            <person name="Hibbett D.S."/>
            <person name="Martin F."/>
        </authorList>
    </citation>
    <scope>NUCLEOTIDE SEQUENCE [LARGE SCALE GENOMIC DNA]</scope>
    <source>
        <strain evidence="2 3">SS14</strain>
    </source>
</reference>
<dbReference type="Proteomes" id="UP000054279">
    <property type="component" value="Unassembled WGS sequence"/>
</dbReference>
<feature type="transmembrane region" description="Helical" evidence="1">
    <location>
        <begin position="131"/>
        <end position="152"/>
    </location>
</feature>
<sequence>MGALTTQQHVPSVFTAALFFGVYISTLFSCIRWLVWDDGGWRIRKKIHWTTLSVALLLFACALVNISLTLRGLMIEVNDPIIHPKPTPRSGKPDHSWEAIVECTLSNVSALAADGVLIYRCWLVYERSLRIVIFPILMWICGVICTILQLYWQAIQAKGLLTAWQPVNTTIGPGTVLIPFWGSTILLNAFATVAISARLWKIARDSERVTSVSSIKFLTRVMTESGVLYLVITTAHFIVWFTPSAFAISVVSNINLPIIGITYNLIIIRTSQAKAKETQSFNAARPASPIQFGNSMTFTKTLEIQSGNTDMSGDTLANTSKP</sequence>
<proteinExistence type="predicted"/>
<name>A0A0C9V522_SPHS4</name>
<keyword evidence="1" id="KW-1133">Transmembrane helix</keyword>
<accession>A0A0C9V522</accession>
<feature type="transmembrane region" description="Helical" evidence="1">
    <location>
        <begin position="245"/>
        <end position="266"/>
    </location>
</feature>
<dbReference type="AlphaFoldDB" id="A0A0C9V522"/>
<protein>
    <submittedName>
        <fullName evidence="2">Uncharacterized protein</fullName>
    </submittedName>
</protein>
<feature type="transmembrane region" description="Helical" evidence="1">
    <location>
        <begin position="47"/>
        <end position="68"/>
    </location>
</feature>
<evidence type="ECO:0000256" key="1">
    <source>
        <dbReference type="SAM" id="Phobius"/>
    </source>
</evidence>
<feature type="transmembrane region" description="Helical" evidence="1">
    <location>
        <begin position="178"/>
        <end position="200"/>
    </location>
</feature>
<dbReference type="EMBL" id="KN837133">
    <property type="protein sequence ID" value="KIJ41914.1"/>
    <property type="molecule type" value="Genomic_DNA"/>
</dbReference>
<feature type="transmembrane region" description="Helical" evidence="1">
    <location>
        <begin position="221"/>
        <end position="239"/>
    </location>
</feature>
<keyword evidence="1" id="KW-0472">Membrane</keyword>
<evidence type="ECO:0000313" key="2">
    <source>
        <dbReference type="EMBL" id="KIJ41914.1"/>
    </source>
</evidence>